<feature type="region of interest" description="Disordered" evidence="1">
    <location>
        <begin position="425"/>
        <end position="547"/>
    </location>
</feature>
<gene>
    <name evidence="3" type="ORF">Tco_0936906</name>
</gene>
<dbReference type="Pfam" id="PF10551">
    <property type="entry name" value="MULE"/>
    <property type="match status" value="1"/>
</dbReference>
<evidence type="ECO:0000256" key="1">
    <source>
        <dbReference type="SAM" id="MobiDB-lite"/>
    </source>
</evidence>
<dbReference type="InterPro" id="IPR018289">
    <property type="entry name" value="MULE_transposase_dom"/>
</dbReference>
<accession>A0ABQ5DCU4</accession>
<sequence length="547" mass="61198">MESNPNSRCQLDMYENDQGDQIFKRMYVCFTGLRQGWLDGCRRVIGLDGCFLTHTCKGQLLTAMGRDANNQMFPIAWAVVSVKNKNNWCWFLSLLHEDLSLGRGSGLTIISDAHKGLIEVVASWFPNAEHRQCTRHIYANFKRKWSGLQYKRLFWIAVATSVEQILVGFPKCLSRGRIAAYIHMKMEPGLGVSQFYSKNKWLEAYQHSIRPVPDSKLWKPVDFPKSLPPIERKMPGRPRKVRIRHPTENDHEISRRGRVMHCHKADGRTKTPVPKPTSLKTVTAAKTGPPSSPPVMPPEGPPEPMSSVVGRGKCQLKRINKSGVSNTMAKNHGKATITKNQGKASGAVKKGTGVRIGSPIRMGSTTATRLSEQEYQMEMDYEALAAVEAEQATKDAEQEAMRKIWEEQMYENDWPGVEYVSFSDSDENGRYNTPTTGIINDFDIFDEPPPATPSNPTPSNPTSANLNPSNPTSAKPTSVKPTSAKPTPRTRSKRKQPINPVVPRVFVKQRGRSERIAKMQGKIFKFDEKGTGSTPDKAFPVSESESE</sequence>
<feature type="compositionally biased region" description="Pro residues" evidence="1">
    <location>
        <begin position="447"/>
        <end position="459"/>
    </location>
</feature>
<protein>
    <submittedName>
        <fullName evidence="3">Zinc finger, PMZ-type containing protein</fullName>
    </submittedName>
</protein>
<feature type="domain" description="MULE transposase" evidence="2">
    <location>
        <begin position="44"/>
        <end position="140"/>
    </location>
</feature>
<dbReference type="PANTHER" id="PTHR31973:SF189">
    <property type="entry name" value="TRANSPOSASE, MUDR, PLANT, MULE TRANSPOSASE DOMAIN PROTEIN-RELATED"/>
    <property type="match status" value="1"/>
</dbReference>
<reference evidence="3" key="2">
    <citation type="submission" date="2022-01" db="EMBL/GenBank/DDBJ databases">
        <authorList>
            <person name="Yamashiro T."/>
            <person name="Shiraishi A."/>
            <person name="Satake H."/>
            <person name="Nakayama K."/>
        </authorList>
    </citation>
    <scope>NUCLEOTIDE SEQUENCE</scope>
</reference>
<evidence type="ECO:0000313" key="3">
    <source>
        <dbReference type="EMBL" id="GJT37041.1"/>
    </source>
</evidence>
<keyword evidence="4" id="KW-1185">Reference proteome</keyword>
<evidence type="ECO:0000259" key="2">
    <source>
        <dbReference type="Pfam" id="PF10551"/>
    </source>
</evidence>
<feature type="compositionally biased region" description="Polar residues" evidence="1">
    <location>
        <begin position="475"/>
        <end position="485"/>
    </location>
</feature>
<comment type="caution">
    <text evidence="3">The sequence shown here is derived from an EMBL/GenBank/DDBJ whole genome shotgun (WGS) entry which is preliminary data.</text>
</comment>
<proteinExistence type="predicted"/>
<name>A0ABQ5DCU4_9ASTR</name>
<feature type="compositionally biased region" description="Low complexity" evidence="1">
    <location>
        <begin position="460"/>
        <end position="474"/>
    </location>
</feature>
<reference evidence="3" key="1">
    <citation type="journal article" date="2022" name="Int. J. Mol. Sci.">
        <title>Draft Genome of Tanacetum Coccineum: Genomic Comparison of Closely Related Tanacetum-Family Plants.</title>
        <authorList>
            <person name="Yamashiro T."/>
            <person name="Shiraishi A."/>
            <person name="Nakayama K."/>
            <person name="Satake H."/>
        </authorList>
    </citation>
    <scope>NUCLEOTIDE SEQUENCE</scope>
</reference>
<dbReference type="PANTHER" id="PTHR31973">
    <property type="entry name" value="POLYPROTEIN, PUTATIVE-RELATED"/>
    <property type="match status" value="1"/>
</dbReference>
<dbReference type="EMBL" id="BQNB010015190">
    <property type="protein sequence ID" value="GJT37041.1"/>
    <property type="molecule type" value="Genomic_DNA"/>
</dbReference>
<organism evidence="3 4">
    <name type="scientific">Tanacetum coccineum</name>
    <dbReference type="NCBI Taxonomy" id="301880"/>
    <lineage>
        <taxon>Eukaryota</taxon>
        <taxon>Viridiplantae</taxon>
        <taxon>Streptophyta</taxon>
        <taxon>Embryophyta</taxon>
        <taxon>Tracheophyta</taxon>
        <taxon>Spermatophyta</taxon>
        <taxon>Magnoliopsida</taxon>
        <taxon>eudicotyledons</taxon>
        <taxon>Gunneridae</taxon>
        <taxon>Pentapetalae</taxon>
        <taxon>asterids</taxon>
        <taxon>campanulids</taxon>
        <taxon>Asterales</taxon>
        <taxon>Asteraceae</taxon>
        <taxon>Asteroideae</taxon>
        <taxon>Anthemideae</taxon>
        <taxon>Anthemidinae</taxon>
        <taxon>Tanacetum</taxon>
    </lineage>
</organism>
<feature type="compositionally biased region" description="Pro residues" evidence="1">
    <location>
        <begin position="290"/>
        <end position="304"/>
    </location>
</feature>
<evidence type="ECO:0000313" key="4">
    <source>
        <dbReference type="Proteomes" id="UP001151760"/>
    </source>
</evidence>
<dbReference type="Proteomes" id="UP001151760">
    <property type="component" value="Unassembled WGS sequence"/>
</dbReference>
<feature type="region of interest" description="Disordered" evidence="1">
    <location>
        <begin position="266"/>
        <end position="309"/>
    </location>
</feature>